<dbReference type="PANTHER" id="PTHR24135">
    <property type="entry name" value="SH3 AND MULTIPLE ANKYRIN REPEAT DOMAINS PROTEIN"/>
    <property type="match status" value="1"/>
</dbReference>
<evidence type="ECO:0000256" key="3">
    <source>
        <dbReference type="SAM" id="MobiDB-lite"/>
    </source>
</evidence>
<keyword evidence="1" id="KW-0770">Synapse</keyword>
<evidence type="ECO:0000313" key="6">
    <source>
        <dbReference type="Proteomes" id="UP000694844"/>
    </source>
</evidence>
<dbReference type="Gene3D" id="1.10.150.50">
    <property type="entry name" value="Transcription Factor, Ets-1"/>
    <property type="match status" value="1"/>
</dbReference>
<dbReference type="SUPFAM" id="SSF47769">
    <property type="entry name" value="SAM/Pointed domain"/>
    <property type="match status" value="1"/>
</dbReference>
<dbReference type="GO" id="GO:0035255">
    <property type="term" value="F:ionotropic glutamate receptor binding"/>
    <property type="evidence" value="ECO:0007669"/>
    <property type="project" value="TreeGrafter"/>
</dbReference>
<name>A0A8B8AII7_CRAVI</name>
<dbReference type="GO" id="GO:0014069">
    <property type="term" value="C:postsynaptic density"/>
    <property type="evidence" value="ECO:0007669"/>
    <property type="project" value="UniProtKB-SubCell"/>
</dbReference>
<feature type="compositionally biased region" description="Polar residues" evidence="3">
    <location>
        <begin position="1636"/>
        <end position="1652"/>
    </location>
</feature>
<dbReference type="InterPro" id="IPR001660">
    <property type="entry name" value="SAM"/>
</dbReference>
<feature type="region of interest" description="Disordered" evidence="3">
    <location>
        <begin position="822"/>
        <end position="994"/>
    </location>
</feature>
<feature type="compositionally biased region" description="Low complexity" evidence="3">
    <location>
        <begin position="974"/>
        <end position="987"/>
    </location>
</feature>
<feature type="compositionally biased region" description="Low complexity" evidence="3">
    <location>
        <begin position="1656"/>
        <end position="1666"/>
    </location>
</feature>
<dbReference type="Gene3D" id="2.30.42.10">
    <property type="match status" value="1"/>
</dbReference>
<feature type="compositionally biased region" description="Basic residues" evidence="3">
    <location>
        <begin position="442"/>
        <end position="451"/>
    </location>
</feature>
<feature type="region of interest" description="Disordered" evidence="3">
    <location>
        <begin position="1584"/>
        <end position="1672"/>
    </location>
</feature>
<feature type="compositionally biased region" description="Basic and acidic residues" evidence="3">
    <location>
        <begin position="1301"/>
        <end position="1320"/>
    </location>
</feature>
<dbReference type="GO" id="GO:0045211">
    <property type="term" value="C:postsynaptic membrane"/>
    <property type="evidence" value="ECO:0007669"/>
    <property type="project" value="TreeGrafter"/>
</dbReference>
<reference evidence="7" key="1">
    <citation type="submission" date="2025-08" db="UniProtKB">
        <authorList>
            <consortium name="RefSeq"/>
        </authorList>
    </citation>
    <scope>IDENTIFICATION</scope>
    <source>
        <tissue evidence="7">Whole sample</tissue>
    </source>
</reference>
<feature type="compositionally biased region" description="Polar residues" evidence="3">
    <location>
        <begin position="1529"/>
        <end position="1549"/>
    </location>
</feature>
<feature type="compositionally biased region" description="Basic and acidic residues" evidence="3">
    <location>
        <begin position="408"/>
        <end position="441"/>
    </location>
</feature>
<comment type="subcellular location">
    <subcellularLocation>
        <location evidence="2">Postsynaptic density</location>
    </subcellularLocation>
</comment>
<feature type="compositionally biased region" description="Polar residues" evidence="3">
    <location>
        <begin position="182"/>
        <end position="207"/>
    </location>
</feature>
<feature type="region of interest" description="Disordered" evidence="3">
    <location>
        <begin position="375"/>
        <end position="451"/>
    </location>
</feature>
<accession>A0A8B8AII7</accession>
<feature type="compositionally biased region" description="Basic and acidic residues" evidence="3">
    <location>
        <begin position="1429"/>
        <end position="1469"/>
    </location>
</feature>
<feature type="region of interest" description="Disordered" evidence="3">
    <location>
        <begin position="1219"/>
        <end position="1245"/>
    </location>
</feature>
<feature type="region of interest" description="Disordered" evidence="3">
    <location>
        <begin position="1068"/>
        <end position="1207"/>
    </location>
</feature>
<feature type="compositionally biased region" description="Pro residues" evidence="3">
    <location>
        <begin position="1157"/>
        <end position="1176"/>
    </location>
</feature>
<dbReference type="OrthoDB" id="445896at2759"/>
<dbReference type="InterPro" id="IPR036034">
    <property type="entry name" value="PDZ_sf"/>
</dbReference>
<feature type="compositionally biased region" description="Basic and acidic residues" evidence="3">
    <location>
        <begin position="1120"/>
        <end position="1129"/>
    </location>
</feature>
<organism evidence="6 7">
    <name type="scientific">Crassostrea virginica</name>
    <name type="common">Eastern oyster</name>
    <dbReference type="NCBI Taxonomy" id="6565"/>
    <lineage>
        <taxon>Eukaryota</taxon>
        <taxon>Metazoa</taxon>
        <taxon>Spiralia</taxon>
        <taxon>Lophotrochozoa</taxon>
        <taxon>Mollusca</taxon>
        <taxon>Bivalvia</taxon>
        <taxon>Autobranchia</taxon>
        <taxon>Pteriomorphia</taxon>
        <taxon>Ostreida</taxon>
        <taxon>Ostreoidea</taxon>
        <taxon>Ostreidae</taxon>
        <taxon>Crassostrea</taxon>
    </lineage>
</organism>
<feature type="compositionally biased region" description="Low complexity" evidence="3">
    <location>
        <begin position="208"/>
        <end position="219"/>
    </location>
</feature>
<feature type="compositionally biased region" description="Low complexity" evidence="3">
    <location>
        <begin position="1321"/>
        <end position="1342"/>
    </location>
</feature>
<feature type="region of interest" description="Disordered" evidence="3">
    <location>
        <begin position="1683"/>
        <end position="1702"/>
    </location>
</feature>
<dbReference type="PROSITE" id="PS50105">
    <property type="entry name" value="SAM_DOMAIN"/>
    <property type="match status" value="1"/>
</dbReference>
<dbReference type="SUPFAM" id="SSF50156">
    <property type="entry name" value="PDZ domain-like"/>
    <property type="match status" value="1"/>
</dbReference>
<dbReference type="RefSeq" id="XP_022290985.1">
    <property type="nucleotide sequence ID" value="XM_022435277.1"/>
</dbReference>
<feature type="compositionally biased region" description="Polar residues" evidence="3">
    <location>
        <begin position="1"/>
        <end position="20"/>
    </location>
</feature>
<feature type="region of interest" description="Disordered" evidence="3">
    <location>
        <begin position="182"/>
        <end position="224"/>
    </location>
</feature>
<evidence type="ECO:0000256" key="2">
    <source>
        <dbReference type="ARBA" id="ARBA00034105"/>
    </source>
</evidence>
<feature type="region of interest" description="Disordered" evidence="3">
    <location>
        <begin position="1295"/>
        <end position="1570"/>
    </location>
</feature>
<proteinExistence type="predicted"/>
<feature type="compositionally biased region" description="Polar residues" evidence="3">
    <location>
        <begin position="923"/>
        <end position="936"/>
    </location>
</feature>
<sequence>MTQKPMPNGNIDTTEVNNNVKGHHKKHPSSSFLSKFIALPQGLRVKSKGGESEGSNLSPRRPVPVKALPSGGFINQPKEYIEDLTEANNNVFIHLEQCENNSFTSPLTQHSRNPSVSSFASSQDGSINSDVNSDGSQTPRRAGRYRKRSSSTPPDIGRQRSSPVDRRIGRLANQYYQAVCNNNSSKNVNTGVNPTTTADPYTNWSRHSNSSDTGISIDSDSSDDSFDFGEVEDVDLENILPRESSTPLDYYHPSTPVTQAGNFSPAGVRTMMHPHYLTLPRNTKFQSDAVGQSVGLVKVDNSLRPMAYSNGNVPHHGKVMTAGGSLKLKSPGLVVYKPPPGAGGDFILMGDHSVSNGDPGRMPFKNQGVTNIHDLPSNHSGHPEASSLYKSRGLSSSMPTLLGNATPKEQKKLLKEYKRLEKEEKKKREKEEKRRIKEEKKRQKTWRKQQKYIHRTLPRSWGSGYVERPIENVYQRGRVQYQFSAVPIDFEDGPPTHRSNPPTNSPPPPPSQPQTLQHGPSLKAQAFYNSAPDLLRLEKVYGATIRGQPKEYRENYGITNGGFSLHRNIPNTHYYSEYAPRSVVLQKGPEGYGFVLRGAKSQTQSAAELDFRPSAEFPALQYLDSVDPGSRADRAGLKTGDFILEINGENVVRASHDRVVQLIRQSGDTLALKVVTVKPLDKPDHWLQHHNGTMTLPNRGGAPRRQAPQPPQRDPQTSLSVGKAQGKQYAEGMAELERTVQELNSSTEDQLDLALAEYEKQTMQSVVSSEQKTASIRSKHSAKRVSCIELDKIENPDSKAATSKGKGKDYMSPSEMRIQKYHHKKNGNLERSSSTPSLVDKKNEAVYATPTVPPSEQNDMGHRRSSSGAAISHIYATPGERPRAPPPPPPANSANVSPKRQAPAPPRPPSEIISISTDRRKSSLGSVTDSLQSNDKPASEYESSFRPGISAQLSTEPKISTPSLQQAKLRSHNRNSSQVSVQSSDSGGSKRSEEKLAVTFADDKIHDQANQFLQKYPNAHLVVTADVHGKKDKKMSEPEPDYDIDEMESKANKVTVISVGGGVDTSKKFTVKSDIPSGNGGMVIPPPPSEPAPKPPSHKPPSPLPKPAKQSVDVRASPSADKKVVEETTIKNFETLSVESEDALYATVSKPSKAEPPKAPPAPPAPPPPPPAPPAPGMSGPLEKPKTPPPPVAEKKPKNPVQGIPSKDIMEAVLQRKTRIESEGMKISTGPQKEAPVKDGNDLRNRMLDNTHSAILAAVAKRRALLEEKDSEHSVAEEIENRLQKTKKLQSAKYYFSSETIQKKEAEKTNKAELKTENGPKEITPTIVKPTTPTSVSNKTTKPPSPVPSKKNKPPSPAPVRKINPPAPGAKTLPSATKTTAATAGVSKILDKSQAAPKPIYSSSAKPPSPKMKKAPSPVPVKSPVSESAPDKPREAKSETSVAKEGEMKEKDENEDLLAKARARLDWLQKKSSTTSLKSPRDVSRNPSKVNSPRRTASKAGSKTESSPARSVPKTNGMTLPLKAEPEGTSVQSKSGNSAKSPVQIQSTKLADKSGITPMKTSKDSELLKNKNIKDRIANFEKGKPVVNGKSEPDSKIPVHGVTVDSSVTDKSPALPPPPEFGDSVQLEIIPPPSGFNLSDNLESPTYNSAFHHQSDSSSVSTLSTLSDDHVDGKTKHSYEELIAPPPPGFDDNSEDTTPSFIPPPPDFGENKTAVKSNNNNKTVNKPFLSKPLSSWQCLDVLDWLDSIQMAQYKKSFQQHCIDGKKLGGLQRNDYIQLGVTQVGHRMTMERGIKKASNIITGTHL</sequence>
<feature type="region of interest" description="Disordered" evidence="3">
    <location>
        <begin position="1027"/>
        <end position="1047"/>
    </location>
</feature>
<feature type="region of interest" description="Disordered" evidence="3">
    <location>
        <begin position="104"/>
        <end position="167"/>
    </location>
</feature>
<evidence type="ECO:0000256" key="1">
    <source>
        <dbReference type="ARBA" id="ARBA00023018"/>
    </source>
</evidence>
<feature type="region of interest" description="Disordered" evidence="3">
    <location>
        <begin position="683"/>
        <end position="728"/>
    </location>
</feature>
<dbReference type="Proteomes" id="UP000694844">
    <property type="component" value="Chromosome 7"/>
</dbReference>
<protein>
    <submittedName>
        <fullName evidence="7">SH3 and multiple ankyrin repeat domains protein 2-like isoform X3</fullName>
    </submittedName>
</protein>
<keyword evidence="6" id="KW-1185">Reference proteome</keyword>
<feature type="region of interest" description="Disordered" evidence="3">
    <location>
        <begin position="1"/>
        <end position="33"/>
    </location>
</feature>
<dbReference type="InterPro" id="IPR001478">
    <property type="entry name" value="PDZ"/>
</dbReference>
<evidence type="ECO:0000313" key="7">
    <source>
        <dbReference type="RefSeq" id="XP_022290985.1"/>
    </source>
</evidence>
<dbReference type="Pfam" id="PF00536">
    <property type="entry name" value="SAM_1"/>
    <property type="match status" value="1"/>
</dbReference>
<dbReference type="GO" id="GO:0030160">
    <property type="term" value="F:synaptic receptor adaptor activity"/>
    <property type="evidence" value="ECO:0007669"/>
    <property type="project" value="TreeGrafter"/>
</dbReference>
<dbReference type="PROSITE" id="PS50106">
    <property type="entry name" value="PDZ"/>
    <property type="match status" value="1"/>
</dbReference>
<feature type="compositionally biased region" description="Basic and acidic residues" evidence="3">
    <location>
        <begin position="1235"/>
        <end position="1245"/>
    </location>
</feature>
<feature type="domain" description="SAM" evidence="4">
    <location>
        <begin position="1736"/>
        <end position="1799"/>
    </location>
</feature>
<feature type="compositionally biased region" description="Pro residues" evidence="3">
    <location>
        <begin position="503"/>
        <end position="512"/>
    </location>
</feature>
<evidence type="ECO:0000259" key="4">
    <source>
        <dbReference type="PROSITE" id="PS50105"/>
    </source>
</evidence>
<dbReference type="SMART" id="SM00454">
    <property type="entry name" value="SAM"/>
    <property type="match status" value="1"/>
</dbReference>
<feature type="compositionally biased region" description="Polar residues" evidence="3">
    <location>
        <begin position="951"/>
        <end position="968"/>
    </location>
</feature>
<dbReference type="InterPro" id="IPR013761">
    <property type="entry name" value="SAM/pointed_sf"/>
</dbReference>
<feature type="region of interest" description="Disordered" evidence="3">
    <location>
        <begin position="45"/>
        <end position="70"/>
    </location>
</feature>
<dbReference type="GeneID" id="111102495"/>
<dbReference type="GO" id="GO:0043197">
    <property type="term" value="C:dendritic spine"/>
    <property type="evidence" value="ECO:0007669"/>
    <property type="project" value="TreeGrafter"/>
</dbReference>
<dbReference type="InterPro" id="IPR051569">
    <property type="entry name" value="SHANK"/>
</dbReference>
<feature type="compositionally biased region" description="Polar residues" evidence="3">
    <location>
        <begin position="1485"/>
        <end position="1518"/>
    </location>
</feature>
<dbReference type="Pfam" id="PF00595">
    <property type="entry name" value="PDZ"/>
    <property type="match status" value="1"/>
</dbReference>
<feature type="compositionally biased region" description="Basic and acidic residues" evidence="3">
    <location>
        <begin position="1561"/>
        <end position="1570"/>
    </location>
</feature>
<feature type="compositionally biased region" description="Low complexity" evidence="3">
    <location>
        <begin position="1395"/>
        <end position="1406"/>
    </location>
</feature>
<feature type="compositionally biased region" description="Polar residues" evidence="3">
    <location>
        <begin position="104"/>
        <end position="139"/>
    </location>
</feature>
<feature type="compositionally biased region" description="Low complexity" evidence="3">
    <location>
        <begin position="386"/>
        <end position="397"/>
    </location>
</feature>
<dbReference type="SMART" id="SM00228">
    <property type="entry name" value="PDZ"/>
    <property type="match status" value="1"/>
</dbReference>
<dbReference type="CDD" id="cd06746">
    <property type="entry name" value="PDZ_SHANK1_3-like"/>
    <property type="match status" value="1"/>
</dbReference>
<feature type="compositionally biased region" description="Pro residues" evidence="3">
    <location>
        <begin position="1084"/>
        <end position="1106"/>
    </location>
</feature>
<gene>
    <name evidence="7" type="primary">LOC111102495</name>
</gene>
<evidence type="ECO:0000259" key="5">
    <source>
        <dbReference type="PROSITE" id="PS50106"/>
    </source>
</evidence>
<feature type="domain" description="PDZ" evidence="5">
    <location>
        <begin position="582"/>
        <end position="678"/>
    </location>
</feature>
<dbReference type="PANTHER" id="PTHR24135:SF28">
    <property type="entry name" value="LD13733P"/>
    <property type="match status" value="1"/>
</dbReference>
<feature type="region of interest" description="Disordered" evidence="3">
    <location>
        <begin position="488"/>
        <end position="519"/>
    </location>
</feature>